<accession>A0A8X6QEE3</accession>
<organism evidence="1 2">
    <name type="scientific">Nephila pilipes</name>
    <name type="common">Giant wood spider</name>
    <name type="synonym">Nephila maculata</name>
    <dbReference type="NCBI Taxonomy" id="299642"/>
    <lineage>
        <taxon>Eukaryota</taxon>
        <taxon>Metazoa</taxon>
        <taxon>Ecdysozoa</taxon>
        <taxon>Arthropoda</taxon>
        <taxon>Chelicerata</taxon>
        <taxon>Arachnida</taxon>
        <taxon>Araneae</taxon>
        <taxon>Araneomorphae</taxon>
        <taxon>Entelegynae</taxon>
        <taxon>Araneoidea</taxon>
        <taxon>Nephilidae</taxon>
        <taxon>Nephila</taxon>
    </lineage>
</organism>
<keyword evidence="2" id="KW-1185">Reference proteome</keyword>
<dbReference type="EMBL" id="BMAW01029975">
    <property type="protein sequence ID" value="GFU14551.1"/>
    <property type="molecule type" value="Genomic_DNA"/>
</dbReference>
<dbReference type="AlphaFoldDB" id="A0A8X6QEE3"/>
<sequence>MVLLGVQSLRERSSATKYKGRRGCPFENQSHGLLYENRDYVRPYENS</sequence>
<feature type="non-terminal residue" evidence="1">
    <location>
        <position position="47"/>
    </location>
</feature>
<protein>
    <submittedName>
        <fullName evidence="1">Uncharacterized protein</fullName>
    </submittedName>
</protein>
<proteinExistence type="predicted"/>
<name>A0A8X6QEE3_NEPPI</name>
<evidence type="ECO:0000313" key="1">
    <source>
        <dbReference type="EMBL" id="GFU14551.1"/>
    </source>
</evidence>
<evidence type="ECO:0000313" key="2">
    <source>
        <dbReference type="Proteomes" id="UP000887013"/>
    </source>
</evidence>
<dbReference type="Proteomes" id="UP000887013">
    <property type="component" value="Unassembled WGS sequence"/>
</dbReference>
<gene>
    <name evidence="1" type="ORF">NPIL_311051</name>
</gene>
<comment type="caution">
    <text evidence="1">The sequence shown here is derived from an EMBL/GenBank/DDBJ whole genome shotgun (WGS) entry which is preliminary data.</text>
</comment>
<reference evidence="1" key="1">
    <citation type="submission" date="2020-08" db="EMBL/GenBank/DDBJ databases">
        <title>Multicomponent nature underlies the extraordinary mechanical properties of spider dragline silk.</title>
        <authorList>
            <person name="Kono N."/>
            <person name="Nakamura H."/>
            <person name="Mori M."/>
            <person name="Yoshida Y."/>
            <person name="Ohtoshi R."/>
            <person name="Malay A.D."/>
            <person name="Moran D.A.P."/>
            <person name="Tomita M."/>
            <person name="Numata K."/>
            <person name="Arakawa K."/>
        </authorList>
    </citation>
    <scope>NUCLEOTIDE SEQUENCE</scope>
</reference>